<evidence type="ECO:0000256" key="1">
    <source>
        <dbReference type="ARBA" id="ARBA00007734"/>
    </source>
</evidence>
<reference evidence="4" key="2">
    <citation type="submission" date="2021-04" db="EMBL/GenBank/DDBJ databases">
        <authorList>
            <person name="Gilroy R."/>
        </authorList>
    </citation>
    <scope>NUCLEOTIDE SEQUENCE</scope>
    <source>
        <strain evidence="4">ChiHecec3B27-8219</strain>
    </source>
</reference>
<feature type="domain" description="Transglycosylase SLT" evidence="3">
    <location>
        <begin position="202"/>
        <end position="311"/>
    </location>
</feature>
<proteinExistence type="inferred from homology"/>
<sequence>MMRLFTAIFLTSLLLSCGHKEPETTPWGTTIGEEQADTLSPAKGLSLSEIMANGELIMLTINGPETYYDYHGKGMGLQYLLCERFAQHIGVSLRVELCRDTTEMVRRLTEGEGDLIAFPLPTSMRNAGLRFCGAGNDSTRWAVTADNTVLADTLNSWFQPGLLAKVREEEDFLLSSRSVRRQVFSPMLNRGKGIISKYDHLFKRYAPAARMDWRLMAAQCYQESCFDPHAQSWAGARGLMQIMPGTAELLGLPISSINDPESNVEAAARYMAQLQSKFYDVRDPSQRVLFALASYNGGYHHVRDAMALAAKHGRNPSRWDHVSEFILRLQSPAYYRDPVVKYGYMRGSETANYVERIRNRWANYRGVAGSNGGMGGGGFHGTPAKAKRKHKYQL</sequence>
<dbReference type="AlphaFoldDB" id="A0A9D2G061"/>
<dbReference type="CDD" id="cd13403">
    <property type="entry name" value="MLTF-like"/>
    <property type="match status" value="1"/>
</dbReference>
<evidence type="ECO:0000313" key="4">
    <source>
        <dbReference type="EMBL" id="HIZ69975.1"/>
    </source>
</evidence>
<dbReference type="InterPro" id="IPR008258">
    <property type="entry name" value="Transglycosylase_SLT_dom_1"/>
</dbReference>
<reference evidence="4" key="1">
    <citation type="journal article" date="2021" name="PeerJ">
        <title>Extensive microbial diversity within the chicken gut microbiome revealed by metagenomics and culture.</title>
        <authorList>
            <person name="Gilroy R."/>
            <person name="Ravi A."/>
            <person name="Getino M."/>
            <person name="Pursley I."/>
            <person name="Horton D.L."/>
            <person name="Alikhan N.F."/>
            <person name="Baker D."/>
            <person name="Gharbi K."/>
            <person name="Hall N."/>
            <person name="Watson M."/>
            <person name="Adriaenssens E.M."/>
            <person name="Foster-Nyarko E."/>
            <person name="Jarju S."/>
            <person name="Secka A."/>
            <person name="Antonio M."/>
            <person name="Oren A."/>
            <person name="Chaudhuri R.R."/>
            <person name="La Ragione R."/>
            <person name="Hildebrand F."/>
            <person name="Pallen M.J."/>
        </authorList>
    </citation>
    <scope>NUCLEOTIDE SEQUENCE</scope>
    <source>
        <strain evidence="4">ChiHecec3B27-8219</strain>
    </source>
</reference>
<dbReference type="PROSITE" id="PS51257">
    <property type="entry name" value="PROKAR_LIPOPROTEIN"/>
    <property type="match status" value="1"/>
</dbReference>
<accession>A0A9D2G061</accession>
<dbReference type="Pfam" id="PF01464">
    <property type="entry name" value="SLT"/>
    <property type="match status" value="1"/>
</dbReference>
<dbReference type="SUPFAM" id="SSF53850">
    <property type="entry name" value="Periplasmic binding protein-like II"/>
    <property type="match status" value="1"/>
</dbReference>
<name>A0A9D2G061_9BACT</name>
<dbReference type="PANTHER" id="PTHR37423:SF2">
    <property type="entry name" value="MEMBRANE-BOUND LYTIC MUREIN TRANSGLYCOSYLASE C"/>
    <property type="match status" value="1"/>
</dbReference>
<comment type="caution">
    <text evidence="4">The sequence shown here is derived from an EMBL/GenBank/DDBJ whole genome shotgun (WGS) entry which is preliminary data.</text>
</comment>
<dbReference type="Proteomes" id="UP000824055">
    <property type="component" value="Unassembled WGS sequence"/>
</dbReference>
<comment type="similarity">
    <text evidence="1">Belongs to the transglycosylase Slt family.</text>
</comment>
<evidence type="ECO:0000256" key="2">
    <source>
        <dbReference type="SAM" id="MobiDB-lite"/>
    </source>
</evidence>
<dbReference type="InterPro" id="IPR023346">
    <property type="entry name" value="Lysozyme-like_dom_sf"/>
</dbReference>
<feature type="region of interest" description="Disordered" evidence="2">
    <location>
        <begin position="375"/>
        <end position="394"/>
    </location>
</feature>
<dbReference type="SUPFAM" id="SSF53955">
    <property type="entry name" value="Lysozyme-like"/>
    <property type="match status" value="1"/>
</dbReference>
<dbReference type="PANTHER" id="PTHR37423">
    <property type="entry name" value="SOLUBLE LYTIC MUREIN TRANSGLYCOSYLASE-RELATED"/>
    <property type="match status" value="1"/>
</dbReference>
<dbReference type="Gene3D" id="1.10.530.10">
    <property type="match status" value="1"/>
</dbReference>
<evidence type="ECO:0000259" key="3">
    <source>
        <dbReference type="Pfam" id="PF01464"/>
    </source>
</evidence>
<organism evidence="4 5">
    <name type="scientific">Candidatus Prevotella avicola</name>
    <dbReference type="NCBI Taxonomy" id="2838738"/>
    <lineage>
        <taxon>Bacteria</taxon>
        <taxon>Pseudomonadati</taxon>
        <taxon>Bacteroidota</taxon>
        <taxon>Bacteroidia</taxon>
        <taxon>Bacteroidales</taxon>
        <taxon>Prevotellaceae</taxon>
        <taxon>Prevotella</taxon>
    </lineage>
</organism>
<dbReference type="EMBL" id="DXBE01000064">
    <property type="protein sequence ID" value="HIZ69975.1"/>
    <property type="molecule type" value="Genomic_DNA"/>
</dbReference>
<protein>
    <submittedName>
        <fullName evidence="4">Transglycosylase SLT domain-containing protein</fullName>
    </submittedName>
</protein>
<evidence type="ECO:0000313" key="5">
    <source>
        <dbReference type="Proteomes" id="UP000824055"/>
    </source>
</evidence>
<gene>
    <name evidence="4" type="ORF">H9966_08885</name>
</gene>
<dbReference type="Gene3D" id="3.40.190.10">
    <property type="entry name" value="Periplasmic binding protein-like II"/>
    <property type="match status" value="1"/>
</dbReference>
<feature type="compositionally biased region" description="Basic residues" evidence="2">
    <location>
        <begin position="385"/>
        <end position="394"/>
    </location>
</feature>